<comment type="caution">
    <text evidence="3">The sequence shown here is derived from an EMBL/GenBank/DDBJ whole genome shotgun (WGS) entry which is preliminary data.</text>
</comment>
<organism evidence="3 4">
    <name type="scientific">Modicella reniformis</name>
    <dbReference type="NCBI Taxonomy" id="1440133"/>
    <lineage>
        <taxon>Eukaryota</taxon>
        <taxon>Fungi</taxon>
        <taxon>Fungi incertae sedis</taxon>
        <taxon>Mucoromycota</taxon>
        <taxon>Mortierellomycotina</taxon>
        <taxon>Mortierellomycetes</taxon>
        <taxon>Mortierellales</taxon>
        <taxon>Mortierellaceae</taxon>
        <taxon>Modicella</taxon>
    </lineage>
</organism>
<dbReference type="Gene3D" id="1.20.120.560">
    <property type="entry name" value="alix/aip1 in complex with the ypdl late domain"/>
    <property type="match status" value="1"/>
</dbReference>
<accession>A0A9P6ILR8</accession>
<gene>
    <name evidence="3" type="primary">RIM20</name>
    <name evidence="3" type="ORF">BGZ65_000819</name>
</gene>
<feature type="domain" description="BRO1" evidence="2">
    <location>
        <begin position="7"/>
        <end position="408"/>
    </location>
</feature>
<evidence type="ECO:0000313" key="3">
    <source>
        <dbReference type="EMBL" id="KAF9937896.1"/>
    </source>
</evidence>
<dbReference type="Pfam" id="PF13949">
    <property type="entry name" value="ALIX_LYPXL_bnd"/>
    <property type="match status" value="1"/>
</dbReference>
<dbReference type="InterPro" id="IPR004328">
    <property type="entry name" value="BRO1_dom"/>
</dbReference>
<dbReference type="PANTHER" id="PTHR23030">
    <property type="entry name" value="PCD6 INTERACTING PROTEIN-RELATED"/>
    <property type="match status" value="1"/>
</dbReference>
<dbReference type="OrthoDB" id="64867at2759"/>
<dbReference type="PANTHER" id="PTHR23030:SF39">
    <property type="entry name" value="PROGRAMMED CELL DEATH 6-INTERACTING PROTEIN"/>
    <property type="match status" value="1"/>
</dbReference>
<evidence type="ECO:0000259" key="2">
    <source>
        <dbReference type="PROSITE" id="PS51180"/>
    </source>
</evidence>
<name>A0A9P6ILR8_9FUNG</name>
<reference evidence="3" key="1">
    <citation type="journal article" date="2020" name="Fungal Divers.">
        <title>Resolving the Mortierellaceae phylogeny through synthesis of multi-gene phylogenetics and phylogenomics.</title>
        <authorList>
            <person name="Vandepol N."/>
            <person name="Liber J."/>
            <person name="Desiro A."/>
            <person name="Na H."/>
            <person name="Kennedy M."/>
            <person name="Barry K."/>
            <person name="Grigoriev I.V."/>
            <person name="Miller A.N."/>
            <person name="O'Donnell K."/>
            <person name="Stajich J.E."/>
            <person name="Bonito G."/>
        </authorList>
    </citation>
    <scope>NUCLEOTIDE SEQUENCE</scope>
    <source>
        <strain evidence="3">MES-2147</strain>
    </source>
</reference>
<dbReference type="Gene3D" id="1.20.140.50">
    <property type="entry name" value="alix/aip1 like domains"/>
    <property type="match status" value="1"/>
</dbReference>
<comment type="similarity">
    <text evidence="1">Belongs to the palA/RIM20 family.</text>
</comment>
<dbReference type="Gene3D" id="1.25.40.280">
    <property type="entry name" value="alix/aip1 like domains"/>
    <property type="match status" value="1"/>
</dbReference>
<dbReference type="InterPro" id="IPR025304">
    <property type="entry name" value="ALIX_V_dom"/>
</dbReference>
<dbReference type="EMBL" id="JAAAHW010009645">
    <property type="protein sequence ID" value="KAF9937896.1"/>
    <property type="molecule type" value="Genomic_DNA"/>
</dbReference>
<dbReference type="Proteomes" id="UP000749646">
    <property type="component" value="Unassembled WGS sequence"/>
</dbReference>
<keyword evidence="4" id="KW-1185">Reference proteome</keyword>
<dbReference type="PROSITE" id="PS51180">
    <property type="entry name" value="BRO1"/>
    <property type="match status" value="1"/>
</dbReference>
<dbReference type="GO" id="GO:0005768">
    <property type="term" value="C:endosome"/>
    <property type="evidence" value="ECO:0007669"/>
    <property type="project" value="TreeGrafter"/>
</dbReference>
<protein>
    <submittedName>
        <fullName evidence="3">PH-response regulator protein palA/rim20</fullName>
    </submittedName>
</protein>
<dbReference type="AlphaFoldDB" id="A0A9P6ILR8"/>
<dbReference type="SMART" id="SM01041">
    <property type="entry name" value="BRO1"/>
    <property type="match status" value="1"/>
</dbReference>
<sequence>MTLAISNLLAINFKRTEPLSMTQGLSDCMLKVYGEPSDKYADDLRIFDELRADVVNLEPHQNVLDRLIKYHAQLVFISSRFPIDTGIDFPWALLNSTDLKMYSYPNMCYERACICFNIAAMYSQLGNNEPRTTLEGLKRACSYFEGAAGAFKHLQDKVIPELRITPTVDISAAALTVFIDLMLAQAQECYWQRAILDGRSDLLIAKLAAKVAQYYETANEGATHSNMSSLFTIIWTSQMHAKLLHFNAVAQYRRSCQSISKNNYGEEIARLMIATRLVSSALDLKQNLKGPVVDDLESLQNVIQKNLQRAERDNDNIYFSEIPVESSLEAIKLADASEPKIIQEISDPVPLMNEHNRLLGLPLFSRLVPFVVHHSEKVYTERKEEVIREIGAVYEKLDAILLRALNELSQPASLPDSTLADINELNAEGGVLTLQESLRTVQSLSNRCEAILEDIFKELDQEAEEDEKLRNSYPGQWRRPTSASLTMSLVGDGKKQWGKLQKAQGVDQVLRNSLNEILGIPALKVLNSGKAEVERAVANTTNAADPIDPDLVHDLEKLMEEVDPTLHARRIKFEEVKRIGEEDDIFPALLNITNNLTAKSSAVKIDVAHFEPHFQEELKKKYGGYKQLAVDEEKSQKEFLMAIDEMNKAFLAFKKSNSGWVRRDMALRSLHDAFVRYKKVLDDLRTALKFYSGFEKELINLRDKCRDHCLARKVEAKDYQSV</sequence>
<evidence type="ECO:0000256" key="1">
    <source>
        <dbReference type="ARBA" id="ARBA00038154"/>
    </source>
</evidence>
<evidence type="ECO:0000313" key="4">
    <source>
        <dbReference type="Proteomes" id="UP000749646"/>
    </source>
</evidence>
<dbReference type="Pfam" id="PF03097">
    <property type="entry name" value="BRO1"/>
    <property type="match status" value="1"/>
</dbReference>
<dbReference type="InterPro" id="IPR038499">
    <property type="entry name" value="BRO1_sf"/>
</dbReference>
<proteinExistence type="inferred from homology"/>